<name>A0ABV4ECV6_9GAMM</name>
<proteinExistence type="predicted"/>
<organism evidence="1 2">
    <name type="scientific">Erwinia aeris</name>
    <dbReference type="NCBI Taxonomy" id="3239803"/>
    <lineage>
        <taxon>Bacteria</taxon>
        <taxon>Pseudomonadati</taxon>
        <taxon>Pseudomonadota</taxon>
        <taxon>Gammaproteobacteria</taxon>
        <taxon>Enterobacterales</taxon>
        <taxon>Erwiniaceae</taxon>
        <taxon>Erwinia</taxon>
    </lineage>
</organism>
<evidence type="ECO:0000313" key="2">
    <source>
        <dbReference type="Proteomes" id="UP001565243"/>
    </source>
</evidence>
<reference evidence="1 2" key="1">
    <citation type="submission" date="2024-07" db="EMBL/GenBank/DDBJ databases">
        <authorList>
            <person name="Hebao G."/>
        </authorList>
    </citation>
    <scope>NUCLEOTIDE SEQUENCE [LARGE SCALE GENOMIC DNA]</scope>
    <source>
        <strain evidence="1 2">ACCC 02193</strain>
    </source>
</reference>
<dbReference type="RefSeq" id="WP_369896497.1">
    <property type="nucleotide sequence ID" value="NZ_JBGFFX010000015.1"/>
</dbReference>
<dbReference type="Proteomes" id="UP001565243">
    <property type="component" value="Unassembled WGS sequence"/>
</dbReference>
<dbReference type="EMBL" id="JBGFFX010000015">
    <property type="protein sequence ID" value="MEY8772768.1"/>
    <property type="molecule type" value="Genomic_DNA"/>
</dbReference>
<gene>
    <name evidence="1" type="ORF">AB6T85_20375</name>
</gene>
<sequence>MLDTIGKRLKCCRAATGTSPQELVAYVHEKNMDLSYTSYTRWEAGSAFPVKKLQALNTIVEFFNKHGLHVETNWILTGQGFPPQFTEYTMLDEDTLFILASRQMPNVELIQIGGVYGEPYVNFGEFCIVSNEITIDPNNGKLCYIRYDDGIKIGVVLVLDENTIQIHGKELITIKKDNILECRRIKWIQKK</sequence>
<comment type="caution">
    <text evidence="1">The sequence shown here is derived from an EMBL/GenBank/DDBJ whole genome shotgun (WGS) entry which is preliminary data.</text>
</comment>
<evidence type="ECO:0000313" key="1">
    <source>
        <dbReference type="EMBL" id="MEY8772768.1"/>
    </source>
</evidence>
<accession>A0ABV4ECV6</accession>
<protein>
    <recommendedName>
        <fullName evidence="3">HTH cro/C1-type domain-containing protein</fullName>
    </recommendedName>
</protein>
<evidence type="ECO:0008006" key="3">
    <source>
        <dbReference type="Google" id="ProtNLM"/>
    </source>
</evidence>
<keyword evidence="2" id="KW-1185">Reference proteome</keyword>